<accession>A0A1G8FYA1</accession>
<name>A0A1G8FYA1_9FLAO</name>
<evidence type="ECO:0000313" key="3">
    <source>
        <dbReference type="Proteomes" id="UP000199492"/>
    </source>
</evidence>
<dbReference type="InterPro" id="IPR001173">
    <property type="entry name" value="Glyco_trans_2-like"/>
</dbReference>
<dbReference type="Pfam" id="PF00535">
    <property type="entry name" value="Glycos_transf_2"/>
    <property type="match status" value="1"/>
</dbReference>
<evidence type="ECO:0000259" key="1">
    <source>
        <dbReference type="Pfam" id="PF00535"/>
    </source>
</evidence>
<protein>
    <recommendedName>
        <fullName evidence="1">Glycosyltransferase 2-like domain-containing protein</fullName>
    </recommendedName>
</protein>
<dbReference type="STRING" id="262004.SAMN04489796_10532"/>
<dbReference type="CDD" id="cd00761">
    <property type="entry name" value="Glyco_tranf_GTA_type"/>
    <property type="match status" value="1"/>
</dbReference>
<sequence>MIAIVIPYYKRLFFRKALESLANQTDKRFNVYIGDDASPDDPKDLIEEYNDKFRIKYKRFKNNLGKTSLTQQWKRCIELSADEEWIMILGDDDYYSTNLIACFYKNVDNFSGKSNVVRFAKENIFNDQNSIAAVQYNPELETAADSYYRRITGATTSTLSEYAFTRKIYEKYGFFDYPLAWHSDNRAWIEFTENGPIYSINDAVVSVICSAQSITGSTLYADAKRKANLEYYKYLITNKLDIFNKKQSIRVLHKYENEIKHRENITLKEYLFLLPYYLKNYEQQSFKSFLKKMIKSSLNIK</sequence>
<dbReference type="InterPro" id="IPR029044">
    <property type="entry name" value="Nucleotide-diphossugar_trans"/>
</dbReference>
<dbReference type="PANTHER" id="PTHR22916:SF3">
    <property type="entry name" value="UDP-GLCNAC:BETAGAL BETA-1,3-N-ACETYLGLUCOSAMINYLTRANSFERASE-LIKE PROTEIN 1"/>
    <property type="match status" value="1"/>
</dbReference>
<organism evidence="2 3">
    <name type="scientific">Winogradskyella thalassocola</name>
    <dbReference type="NCBI Taxonomy" id="262004"/>
    <lineage>
        <taxon>Bacteria</taxon>
        <taxon>Pseudomonadati</taxon>
        <taxon>Bacteroidota</taxon>
        <taxon>Flavobacteriia</taxon>
        <taxon>Flavobacteriales</taxon>
        <taxon>Flavobacteriaceae</taxon>
        <taxon>Winogradskyella</taxon>
    </lineage>
</organism>
<proteinExistence type="predicted"/>
<reference evidence="3" key="1">
    <citation type="submission" date="2016-10" db="EMBL/GenBank/DDBJ databases">
        <authorList>
            <person name="Varghese N."/>
            <person name="Submissions S."/>
        </authorList>
    </citation>
    <scope>NUCLEOTIDE SEQUENCE [LARGE SCALE GENOMIC DNA]</scope>
    <source>
        <strain evidence="3">DSM 15363</strain>
    </source>
</reference>
<keyword evidence="3" id="KW-1185">Reference proteome</keyword>
<gene>
    <name evidence="2" type="ORF">SAMN04489796_10532</name>
</gene>
<feature type="domain" description="Glycosyltransferase 2-like" evidence="1">
    <location>
        <begin position="4"/>
        <end position="109"/>
    </location>
</feature>
<dbReference type="GO" id="GO:0016758">
    <property type="term" value="F:hexosyltransferase activity"/>
    <property type="evidence" value="ECO:0007669"/>
    <property type="project" value="UniProtKB-ARBA"/>
</dbReference>
<evidence type="ECO:0000313" key="2">
    <source>
        <dbReference type="EMBL" id="SDH87075.1"/>
    </source>
</evidence>
<dbReference type="AlphaFoldDB" id="A0A1G8FYA1"/>
<dbReference type="Proteomes" id="UP000199492">
    <property type="component" value="Unassembled WGS sequence"/>
</dbReference>
<dbReference type="EMBL" id="FNCZ01000005">
    <property type="protein sequence ID" value="SDH87075.1"/>
    <property type="molecule type" value="Genomic_DNA"/>
</dbReference>
<dbReference type="RefSeq" id="WP_175455610.1">
    <property type="nucleotide sequence ID" value="NZ_FNCZ01000005.1"/>
</dbReference>
<dbReference type="Gene3D" id="3.90.550.10">
    <property type="entry name" value="Spore Coat Polysaccharide Biosynthesis Protein SpsA, Chain A"/>
    <property type="match status" value="1"/>
</dbReference>
<dbReference type="SUPFAM" id="SSF53448">
    <property type="entry name" value="Nucleotide-diphospho-sugar transferases"/>
    <property type="match status" value="1"/>
</dbReference>
<dbReference type="PANTHER" id="PTHR22916">
    <property type="entry name" value="GLYCOSYLTRANSFERASE"/>
    <property type="match status" value="1"/>
</dbReference>